<organism evidence="2 3">
    <name type="scientific">Actinomycetospora flava</name>
    <dbReference type="NCBI Taxonomy" id="3129232"/>
    <lineage>
        <taxon>Bacteria</taxon>
        <taxon>Bacillati</taxon>
        <taxon>Actinomycetota</taxon>
        <taxon>Actinomycetes</taxon>
        <taxon>Pseudonocardiales</taxon>
        <taxon>Pseudonocardiaceae</taxon>
        <taxon>Actinomycetospora</taxon>
    </lineage>
</organism>
<evidence type="ECO:0000259" key="1">
    <source>
        <dbReference type="Pfam" id="PF07883"/>
    </source>
</evidence>
<proteinExistence type="predicted"/>
<dbReference type="RefSeq" id="WP_337699339.1">
    <property type="nucleotide sequence ID" value="NZ_JBBEGM010000001.1"/>
</dbReference>
<comment type="caution">
    <text evidence="2">The sequence shown here is derived from an EMBL/GenBank/DDBJ whole genome shotgun (WGS) entry which is preliminary data.</text>
</comment>
<gene>
    <name evidence="2" type="ORF">WCD58_03005</name>
</gene>
<evidence type="ECO:0000313" key="2">
    <source>
        <dbReference type="EMBL" id="MEJ2860109.1"/>
    </source>
</evidence>
<dbReference type="InterPro" id="IPR053146">
    <property type="entry name" value="QDO-like"/>
</dbReference>
<keyword evidence="3" id="KW-1185">Reference proteome</keyword>
<dbReference type="EMBL" id="JBBEGM010000001">
    <property type="protein sequence ID" value="MEJ2860109.1"/>
    <property type="molecule type" value="Genomic_DNA"/>
</dbReference>
<protein>
    <submittedName>
        <fullName evidence="2">Cupin domain-containing protein</fullName>
    </submittedName>
</protein>
<dbReference type="Pfam" id="PF07883">
    <property type="entry name" value="Cupin_2"/>
    <property type="match status" value="1"/>
</dbReference>
<dbReference type="Proteomes" id="UP001369736">
    <property type="component" value="Unassembled WGS sequence"/>
</dbReference>
<dbReference type="InterPro" id="IPR014710">
    <property type="entry name" value="RmlC-like_jellyroll"/>
</dbReference>
<evidence type="ECO:0000313" key="3">
    <source>
        <dbReference type="Proteomes" id="UP001369736"/>
    </source>
</evidence>
<dbReference type="SUPFAM" id="SSF51182">
    <property type="entry name" value="RmlC-like cupins"/>
    <property type="match status" value="1"/>
</dbReference>
<sequence length="149" mass="15931">MILPGHAHTVGPADGRLVDLGIIRMRVLAAGDAVTGRAFTLAEFTGDEGPWSVPHVHRGMEESFFVLDGEFTFRVGDDEVTAGPNSYVLVPRQTPHVLAAGPGGGRCLCLMVPGGHEDMFFELGDLGFDSLRDPEIRAAISARYDSVPV</sequence>
<name>A0ABU8LY96_9PSEU</name>
<accession>A0ABU8LY96</accession>
<dbReference type="InterPro" id="IPR011051">
    <property type="entry name" value="RmlC_Cupin_sf"/>
</dbReference>
<dbReference type="Gene3D" id="2.60.120.10">
    <property type="entry name" value="Jelly Rolls"/>
    <property type="match status" value="1"/>
</dbReference>
<dbReference type="InterPro" id="IPR013096">
    <property type="entry name" value="Cupin_2"/>
</dbReference>
<dbReference type="PANTHER" id="PTHR36440:SF1">
    <property type="entry name" value="PUTATIVE (AFU_ORTHOLOGUE AFUA_8G07350)-RELATED"/>
    <property type="match status" value="1"/>
</dbReference>
<reference evidence="2 3" key="1">
    <citation type="submission" date="2024-03" db="EMBL/GenBank/DDBJ databases">
        <title>Actinomycetospora sp. OC33-EN07, a novel actinomycete isolated from wild orchid (Aerides multiflora).</title>
        <authorList>
            <person name="Suriyachadkun C."/>
        </authorList>
    </citation>
    <scope>NUCLEOTIDE SEQUENCE [LARGE SCALE GENOMIC DNA]</scope>
    <source>
        <strain evidence="2 3">OC33-EN07</strain>
    </source>
</reference>
<dbReference type="PANTHER" id="PTHR36440">
    <property type="entry name" value="PUTATIVE (AFU_ORTHOLOGUE AFUA_8G07350)-RELATED"/>
    <property type="match status" value="1"/>
</dbReference>
<feature type="domain" description="Cupin type-2" evidence="1">
    <location>
        <begin position="50"/>
        <end position="111"/>
    </location>
</feature>